<reference evidence="5" key="1">
    <citation type="submission" date="2017-04" db="EMBL/GenBank/DDBJ databases">
        <authorList>
            <person name="Varghese N."/>
            <person name="Submissions S."/>
        </authorList>
    </citation>
    <scope>NUCLEOTIDE SEQUENCE [LARGE SCALE GENOMIC DNA]</scope>
    <source>
        <strain evidence="5">DSM 19835</strain>
    </source>
</reference>
<proteinExistence type="inferred from homology"/>
<comment type="similarity">
    <text evidence="2">Belongs to the TonB-dependent receptor family.</text>
</comment>
<evidence type="ECO:0000313" key="4">
    <source>
        <dbReference type="EMBL" id="SMG44966.1"/>
    </source>
</evidence>
<comment type="subcellular location">
    <subcellularLocation>
        <location evidence="2">Cell outer membrane</location>
        <topology evidence="2">Multi-pass membrane protein</topology>
    </subcellularLocation>
</comment>
<dbReference type="EMBL" id="FXAO01000007">
    <property type="protein sequence ID" value="SMG44966.1"/>
    <property type="molecule type" value="Genomic_DNA"/>
</dbReference>
<keyword evidence="5" id="KW-1185">Reference proteome</keyword>
<keyword evidence="2" id="KW-0472">Membrane</keyword>
<gene>
    <name evidence="4" type="ORF">SAMN03080602_03389</name>
</gene>
<dbReference type="STRING" id="188872.SAMN03080602_03389"/>
<dbReference type="PANTHER" id="PTHR30069">
    <property type="entry name" value="TONB-DEPENDENT OUTER MEMBRANE RECEPTOR"/>
    <property type="match status" value="1"/>
</dbReference>
<dbReference type="InterPro" id="IPR012910">
    <property type="entry name" value="Plug_dom"/>
</dbReference>
<keyword evidence="2" id="KW-0998">Cell outer membrane</keyword>
<evidence type="ECO:0000256" key="2">
    <source>
        <dbReference type="PROSITE-ProRule" id="PRU01360"/>
    </source>
</evidence>
<keyword evidence="1" id="KW-0732">Signal</keyword>
<dbReference type="SUPFAM" id="SSF56935">
    <property type="entry name" value="Porins"/>
    <property type="match status" value="1"/>
</dbReference>
<dbReference type="OrthoDB" id="679547at2"/>
<dbReference type="GO" id="GO:0044718">
    <property type="term" value="P:siderophore transmembrane transport"/>
    <property type="evidence" value="ECO:0007669"/>
    <property type="project" value="TreeGrafter"/>
</dbReference>
<dbReference type="PROSITE" id="PS52016">
    <property type="entry name" value="TONB_DEPENDENT_REC_3"/>
    <property type="match status" value="1"/>
</dbReference>
<dbReference type="AlphaFoldDB" id="A0A1X7KVH4"/>
<dbReference type="InterPro" id="IPR037066">
    <property type="entry name" value="Plug_dom_sf"/>
</dbReference>
<keyword evidence="2" id="KW-0813">Transport</keyword>
<keyword evidence="2" id="KW-1134">Transmembrane beta strand</keyword>
<evidence type="ECO:0000256" key="1">
    <source>
        <dbReference type="ARBA" id="ARBA00022729"/>
    </source>
</evidence>
<dbReference type="Gene3D" id="2.170.130.10">
    <property type="entry name" value="TonB-dependent receptor, plug domain"/>
    <property type="match status" value="1"/>
</dbReference>
<dbReference type="GO" id="GO:0009279">
    <property type="term" value="C:cell outer membrane"/>
    <property type="evidence" value="ECO:0007669"/>
    <property type="project" value="UniProtKB-SubCell"/>
</dbReference>
<keyword evidence="2" id="KW-0812">Transmembrane</keyword>
<evidence type="ECO:0000313" key="5">
    <source>
        <dbReference type="Proteomes" id="UP000193420"/>
    </source>
</evidence>
<organism evidence="4 5">
    <name type="scientific">Arenibacter troitsensis</name>
    <dbReference type="NCBI Taxonomy" id="188872"/>
    <lineage>
        <taxon>Bacteria</taxon>
        <taxon>Pseudomonadati</taxon>
        <taxon>Bacteroidota</taxon>
        <taxon>Flavobacteriia</taxon>
        <taxon>Flavobacteriales</taxon>
        <taxon>Flavobacteriaceae</taxon>
        <taxon>Arenibacter</taxon>
    </lineage>
</organism>
<accession>A0A1X7KVH4</accession>
<dbReference type="GO" id="GO:0015344">
    <property type="term" value="F:siderophore uptake transmembrane transporter activity"/>
    <property type="evidence" value="ECO:0007669"/>
    <property type="project" value="TreeGrafter"/>
</dbReference>
<dbReference type="Gene3D" id="2.60.40.1930">
    <property type="match status" value="1"/>
</dbReference>
<dbReference type="PANTHER" id="PTHR30069:SF29">
    <property type="entry name" value="HEMOGLOBIN AND HEMOGLOBIN-HAPTOGLOBIN-BINDING PROTEIN 1-RELATED"/>
    <property type="match status" value="1"/>
</dbReference>
<protein>
    <submittedName>
        <fullName evidence="4">MG2 domain-containing protein</fullName>
    </submittedName>
</protein>
<sequence>MDERIKIYLLTALPLFFWSSQILAQKNTRINSLAQKLGAYVNNLAPEKVYIQTDKDFYIVGDTIWFKSYLVNGVTHFASDKSNIVHVELLDANGGMLVKRKLYTDNGSAFGDIEIDDSITEGDYRIRAYTRYMLNDEDLVLFEKKISILARPMTINDKYKSVGLVNAEKEKKQEREVRNSQMSKPNVQFFPEGGNLVIGLQSELGLKITDEFGNGLAMKGHIFDQKGNLINSFQTYNFGIGVFPFTPKTGTNYYAELNIGGIVHRYSLPMALDKGYVIQLKNHGSQIIIKVSSNIDQGLTGTLVLGHLRGEIFLKHSKINSSKSSYLIKFPTSELSDGVAHFTLFNQQGEPICERLTFIDNPENEIDLTLTTDRSDYKFREKVDLNLSIADTQGKPLQGDFSISVALDKSFDKNDSNIKGWFLLNSDMGNTVENPYYFFGEDSNFRKKLLDILMLTHGWRRFVWKSFLLNESSRPLEYLPEKGVMINGVTRAFNNRNQPIKALTTLSILGQDVYQEKRLTDAQGRFSFGPLVFLDSVEAIINASSSILGKNENKKISIYLDTVKTKVNIDSLTTQESYKNTFPIQEELIKEYRAKVSDLEYSPRVNALSEVIVKAKKKNRKESIEEELNKMTVYGTAQNRIIPDSIPGRTSRTVFDVLTQVPGVQVLGTFPNQNVRIRGMNSFSSSGDPLFLKDGVPVSANFVQSTALNDVLFVDILKGGEAAFYGSRGTNGVVAIYTDSGQSFESGLKEQPGVANFVIPGFYKAREFYHPNYGGKKTYHKISDHRTTLYWNPEVIITEKTKTNLNFYTGDLPGNYTLRLEGVTSDGKLVSKQYSFNIHN</sequence>
<dbReference type="Proteomes" id="UP000193420">
    <property type="component" value="Unassembled WGS sequence"/>
</dbReference>
<evidence type="ECO:0000259" key="3">
    <source>
        <dbReference type="Pfam" id="PF07715"/>
    </source>
</evidence>
<dbReference type="Pfam" id="PF07715">
    <property type="entry name" value="Plug"/>
    <property type="match status" value="1"/>
</dbReference>
<name>A0A1X7KVH4_9FLAO</name>
<dbReference type="InterPro" id="IPR039426">
    <property type="entry name" value="TonB-dep_rcpt-like"/>
</dbReference>
<feature type="domain" description="TonB-dependent receptor plug" evidence="3">
    <location>
        <begin position="644"/>
        <end position="733"/>
    </location>
</feature>